<dbReference type="PANTHER" id="PTHR31672">
    <property type="entry name" value="BNACNNG10540D PROTEIN"/>
    <property type="match status" value="1"/>
</dbReference>
<dbReference type="Pfam" id="PF07734">
    <property type="entry name" value="FBA_1"/>
    <property type="match status" value="1"/>
</dbReference>
<dbReference type="NCBIfam" id="TIGR01640">
    <property type="entry name" value="F_box_assoc_1"/>
    <property type="match status" value="1"/>
</dbReference>
<gene>
    <name evidence="3" type="ORF">HanXRQr2_Chr05g0235261</name>
</gene>
<dbReference type="AlphaFoldDB" id="A0A9K3J465"/>
<dbReference type="Proteomes" id="UP000215914">
    <property type="component" value="Unassembled WGS sequence"/>
</dbReference>
<dbReference type="InterPro" id="IPR001810">
    <property type="entry name" value="F-box_dom"/>
</dbReference>
<dbReference type="InterPro" id="IPR017451">
    <property type="entry name" value="F-box-assoc_interact_dom"/>
</dbReference>
<dbReference type="InterPro" id="IPR036047">
    <property type="entry name" value="F-box-like_dom_sf"/>
</dbReference>
<dbReference type="PANTHER" id="PTHR31672:SF13">
    <property type="entry name" value="F-BOX PROTEIN CPR30-LIKE"/>
    <property type="match status" value="1"/>
</dbReference>
<evidence type="ECO:0000259" key="2">
    <source>
        <dbReference type="Pfam" id="PF07734"/>
    </source>
</evidence>
<reference evidence="3" key="1">
    <citation type="journal article" date="2017" name="Nature">
        <title>The sunflower genome provides insights into oil metabolism, flowering and Asterid evolution.</title>
        <authorList>
            <person name="Badouin H."/>
            <person name="Gouzy J."/>
            <person name="Grassa C.J."/>
            <person name="Murat F."/>
            <person name="Staton S.E."/>
            <person name="Cottret L."/>
            <person name="Lelandais-Briere C."/>
            <person name="Owens G.L."/>
            <person name="Carrere S."/>
            <person name="Mayjonade B."/>
            <person name="Legrand L."/>
            <person name="Gill N."/>
            <person name="Kane N.C."/>
            <person name="Bowers J.E."/>
            <person name="Hubner S."/>
            <person name="Bellec A."/>
            <person name="Berard A."/>
            <person name="Berges H."/>
            <person name="Blanchet N."/>
            <person name="Boniface M.C."/>
            <person name="Brunel D."/>
            <person name="Catrice O."/>
            <person name="Chaidir N."/>
            <person name="Claudel C."/>
            <person name="Donnadieu C."/>
            <person name="Faraut T."/>
            <person name="Fievet G."/>
            <person name="Helmstetter N."/>
            <person name="King M."/>
            <person name="Knapp S.J."/>
            <person name="Lai Z."/>
            <person name="Le Paslier M.C."/>
            <person name="Lippi Y."/>
            <person name="Lorenzon L."/>
            <person name="Mandel J.R."/>
            <person name="Marage G."/>
            <person name="Marchand G."/>
            <person name="Marquand E."/>
            <person name="Bret-Mestries E."/>
            <person name="Morien E."/>
            <person name="Nambeesan S."/>
            <person name="Nguyen T."/>
            <person name="Pegot-Espagnet P."/>
            <person name="Pouilly N."/>
            <person name="Raftis F."/>
            <person name="Sallet E."/>
            <person name="Schiex T."/>
            <person name="Thomas J."/>
            <person name="Vandecasteele C."/>
            <person name="Vares D."/>
            <person name="Vear F."/>
            <person name="Vautrin S."/>
            <person name="Crespi M."/>
            <person name="Mangin B."/>
            <person name="Burke J.M."/>
            <person name="Salse J."/>
            <person name="Munos S."/>
            <person name="Vincourt P."/>
            <person name="Rieseberg L.H."/>
            <person name="Langlade N.B."/>
        </authorList>
    </citation>
    <scope>NUCLEOTIDE SEQUENCE</scope>
    <source>
        <tissue evidence="3">Leaves</tissue>
    </source>
</reference>
<dbReference type="Gramene" id="mRNA:HanXRQr2_Chr05g0235261">
    <property type="protein sequence ID" value="CDS:HanXRQr2_Chr05g0235261.1"/>
    <property type="gene ID" value="HanXRQr2_Chr05g0235261"/>
</dbReference>
<feature type="domain" description="F-box associated beta-propeller type 1" evidence="2">
    <location>
        <begin position="104"/>
        <end position="241"/>
    </location>
</feature>
<accession>A0A9K3J465</accession>
<proteinExistence type="predicted"/>
<protein>
    <submittedName>
        <fullName evidence="3">F-box domain-containing protein</fullName>
    </submittedName>
</protein>
<evidence type="ECO:0000259" key="1">
    <source>
        <dbReference type="Pfam" id="PF00646"/>
    </source>
</evidence>
<evidence type="ECO:0000313" key="3">
    <source>
        <dbReference type="EMBL" id="KAF5807580.1"/>
    </source>
</evidence>
<name>A0A9K3J465_HELAN</name>
<organism evidence="3 4">
    <name type="scientific">Helianthus annuus</name>
    <name type="common">Common sunflower</name>
    <dbReference type="NCBI Taxonomy" id="4232"/>
    <lineage>
        <taxon>Eukaryota</taxon>
        <taxon>Viridiplantae</taxon>
        <taxon>Streptophyta</taxon>
        <taxon>Embryophyta</taxon>
        <taxon>Tracheophyta</taxon>
        <taxon>Spermatophyta</taxon>
        <taxon>Magnoliopsida</taxon>
        <taxon>eudicotyledons</taxon>
        <taxon>Gunneridae</taxon>
        <taxon>Pentapetalae</taxon>
        <taxon>asterids</taxon>
        <taxon>campanulids</taxon>
        <taxon>Asterales</taxon>
        <taxon>Asteraceae</taxon>
        <taxon>Asteroideae</taxon>
        <taxon>Heliantheae alliance</taxon>
        <taxon>Heliantheae</taxon>
        <taxon>Helianthus</taxon>
    </lineage>
</organism>
<comment type="caution">
    <text evidence="3">The sequence shown here is derived from an EMBL/GenBank/DDBJ whole genome shotgun (WGS) entry which is preliminary data.</text>
</comment>
<dbReference type="InterPro" id="IPR050796">
    <property type="entry name" value="SCF_F-box_component"/>
</dbReference>
<evidence type="ECO:0000313" key="4">
    <source>
        <dbReference type="Proteomes" id="UP000215914"/>
    </source>
</evidence>
<reference evidence="3" key="2">
    <citation type="submission" date="2020-06" db="EMBL/GenBank/DDBJ databases">
        <title>Helianthus annuus Genome sequencing and assembly Release 2.</title>
        <authorList>
            <person name="Gouzy J."/>
            <person name="Langlade N."/>
            <person name="Munos S."/>
        </authorList>
    </citation>
    <scope>NUCLEOTIDE SEQUENCE</scope>
    <source>
        <tissue evidence="3">Leaves</tissue>
    </source>
</reference>
<feature type="domain" description="F-box" evidence="1">
    <location>
        <begin position="11"/>
        <end position="34"/>
    </location>
</feature>
<keyword evidence="4" id="KW-1185">Reference proteome</keyword>
<dbReference type="InterPro" id="IPR006527">
    <property type="entry name" value="F-box-assoc_dom_typ1"/>
</dbReference>
<dbReference type="EMBL" id="MNCJ02000320">
    <property type="protein sequence ID" value="KAF5807580.1"/>
    <property type="molecule type" value="Genomic_DNA"/>
</dbReference>
<dbReference type="Pfam" id="PF00646">
    <property type="entry name" value="F-box"/>
    <property type="match status" value="1"/>
</dbReference>
<sequence length="354" mass="41327">MQRLEFEMFANEILSRLPTKYVARLRMVSKQWRYELSSHLFAIIHYRRMANNPYRKVIMFTNSSIDIHNLIGGKLDISSGKSISFPVDTHLSNLIILASQYGILLMCIQWRPNELILWNPTTNQFSNLCDKKPKNFFDLREDAVGIYMDSSNDLKILLLQRRTDDVIPRVYSRNTCEWKTLTFLKGADYASTLYRWSSGTLCNSVLYFPSLHYWTPAKSYTIAFDVESETFYKVSIPQSTNLFGRQRSFLNIRNTLHMFIVVETPKTIVKLYKFEDEIWSEVSSFRSGKLFYSVDSWRNKLAENKGDTWTVNIDRGGIIDIQIGMKDSQYLRDAEKFQGIYNVASFEETVVSPI</sequence>
<dbReference type="SUPFAM" id="SSF81383">
    <property type="entry name" value="F-box domain"/>
    <property type="match status" value="1"/>
</dbReference>